<dbReference type="RefSeq" id="WP_097187828.1">
    <property type="nucleotide sequence ID" value="NZ_OBQK01000004.1"/>
</dbReference>
<dbReference type="EMBL" id="OBQK01000004">
    <property type="protein sequence ID" value="SOC55140.1"/>
    <property type="molecule type" value="Genomic_DNA"/>
</dbReference>
<dbReference type="InterPro" id="IPR050570">
    <property type="entry name" value="Cell_wall_metabolism_enzyme"/>
</dbReference>
<sequence length="217" mass="22653">MSRTRAVAPFCLGLLLTLSVPAAPPEPAVAPAADEGSVPEPPVRSGYRSTALSAVLGARLADGGASATTGDRGDRVDRRRTTLWGWPLLGTPDIARPYDPPAERWLPGHRGLDLAGVRGEPVLSVEAGVVSHSGEIAGVGVLSVTHPDGLRSTYQPVVDRVARGTRVGRGQEIATLDLGGHCVLHDCLHLGARRGETYVDPTPLLLGVELTLLPVVP</sequence>
<keyword evidence="1 2" id="KW-0732">Signal</keyword>
<accession>A0A285VM31</accession>
<evidence type="ECO:0000259" key="3">
    <source>
        <dbReference type="Pfam" id="PF01551"/>
    </source>
</evidence>
<dbReference type="InterPro" id="IPR016047">
    <property type="entry name" value="M23ase_b-sheet_dom"/>
</dbReference>
<reference evidence="5" key="1">
    <citation type="submission" date="2017-08" db="EMBL/GenBank/DDBJ databases">
        <authorList>
            <person name="Varghese N."/>
            <person name="Submissions S."/>
        </authorList>
    </citation>
    <scope>NUCLEOTIDE SEQUENCE [LARGE SCALE GENOMIC DNA]</scope>
    <source>
        <strain evidence="5">USBA17B2</strain>
    </source>
</reference>
<dbReference type="PANTHER" id="PTHR21666:SF289">
    <property type="entry name" value="L-ALA--D-GLU ENDOPEPTIDASE"/>
    <property type="match status" value="1"/>
</dbReference>
<dbReference type="AlphaFoldDB" id="A0A285VM31"/>
<keyword evidence="5" id="KW-1185">Reference proteome</keyword>
<dbReference type="Proteomes" id="UP000219688">
    <property type="component" value="Unassembled WGS sequence"/>
</dbReference>
<feature type="signal peptide" evidence="2">
    <location>
        <begin position="1"/>
        <end position="22"/>
    </location>
</feature>
<evidence type="ECO:0000313" key="5">
    <source>
        <dbReference type="Proteomes" id="UP000219688"/>
    </source>
</evidence>
<organism evidence="4 5">
    <name type="scientific">Ornithinimicrobium cerasi</name>
    <dbReference type="NCBI Taxonomy" id="2248773"/>
    <lineage>
        <taxon>Bacteria</taxon>
        <taxon>Bacillati</taxon>
        <taxon>Actinomycetota</taxon>
        <taxon>Actinomycetes</taxon>
        <taxon>Micrococcales</taxon>
        <taxon>Ornithinimicrobiaceae</taxon>
        <taxon>Ornithinimicrobium</taxon>
    </lineage>
</organism>
<dbReference type="PANTHER" id="PTHR21666">
    <property type="entry name" value="PEPTIDASE-RELATED"/>
    <property type="match status" value="1"/>
</dbReference>
<evidence type="ECO:0000313" key="4">
    <source>
        <dbReference type="EMBL" id="SOC55140.1"/>
    </source>
</evidence>
<dbReference type="Pfam" id="PF01551">
    <property type="entry name" value="Peptidase_M23"/>
    <property type="match status" value="1"/>
</dbReference>
<dbReference type="Gene3D" id="2.70.70.10">
    <property type="entry name" value="Glucose Permease (Domain IIA)"/>
    <property type="match status" value="1"/>
</dbReference>
<evidence type="ECO:0000256" key="1">
    <source>
        <dbReference type="ARBA" id="ARBA00022729"/>
    </source>
</evidence>
<dbReference type="SUPFAM" id="SSF51261">
    <property type="entry name" value="Duplicated hybrid motif"/>
    <property type="match status" value="1"/>
</dbReference>
<dbReference type="CDD" id="cd12797">
    <property type="entry name" value="M23_peptidase"/>
    <property type="match status" value="1"/>
</dbReference>
<name>A0A285VM31_9MICO</name>
<dbReference type="GO" id="GO:0004222">
    <property type="term" value="F:metalloendopeptidase activity"/>
    <property type="evidence" value="ECO:0007669"/>
    <property type="project" value="TreeGrafter"/>
</dbReference>
<evidence type="ECO:0000256" key="2">
    <source>
        <dbReference type="SAM" id="SignalP"/>
    </source>
</evidence>
<dbReference type="InterPro" id="IPR011055">
    <property type="entry name" value="Dup_hybrid_motif"/>
</dbReference>
<feature type="domain" description="M23ase beta-sheet core" evidence="3">
    <location>
        <begin position="108"/>
        <end position="201"/>
    </location>
</feature>
<feature type="chain" id="PRO_5013261772" evidence="2">
    <location>
        <begin position="23"/>
        <end position="217"/>
    </location>
</feature>
<gene>
    <name evidence="4" type="ORF">SAMN05421879_104197</name>
</gene>
<protein>
    <submittedName>
        <fullName evidence="4">Peptidase family M23</fullName>
    </submittedName>
</protein>
<proteinExistence type="predicted"/>